<protein>
    <submittedName>
        <fullName evidence="3">Uncharacterized protein</fullName>
    </submittedName>
</protein>
<feature type="region of interest" description="Disordered" evidence="1">
    <location>
        <begin position="65"/>
        <end position="149"/>
    </location>
</feature>
<reference evidence="3" key="1">
    <citation type="submission" date="2016-11" db="UniProtKB">
        <authorList>
            <consortium name="WormBaseParasite"/>
        </authorList>
    </citation>
    <scope>IDENTIFICATION</scope>
</reference>
<evidence type="ECO:0000256" key="1">
    <source>
        <dbReference type="SAM" id="MobiDB-lite"/>
    </source>
</evidence>
<evidence type="ECO:0000313" key="3">
    <source>
        <dbReference type="WBParaSite" id="Csp11.Scaffold600.g5396.t1"/>
    </source>
</evidence>
<feature type="compositionally biased region" description="Acidic residues" evidence="1">
    <location>
        <begin position="81"/>
        <end position="101"/>
    </location>
</feature>
<organism evidence="2 3">
    <name type="scientific">Caenorhabditis tropicalis</name>
    <dbReference type="NCBI Taxonomy" id="1561998"/>
    <lineage>
        <taxon>Eukaryota</taxon>
        <taxon>Metazoa</taxon>
        <taxon>Ecdysozoa</taxon>
        <taxon>Nematoda</taxon>
        <taxon>Chromadorea</taxon>
        <taxon>Rhabditida</taxon>
        <taxon>Rhabditina</taxon>
        <taxon>Rhabditomorpha</taxon>
        <taxon>Rhabditoidea</taxon>
        <taxon>Rhabditidae</taxon>
        <taxon>Peloderinae</taxon>
        <taxon>Caenorhabditis</taxon>
    </lineage>
</organism>
<sequence>MVEIPFSCKPTFAGYANPSIVCSRATFLLSSGLKTNLTLHILRVAVVFRKVEGRRKVAYLYSSGDGRETRSCAGHRAPAPVEEEEEEEEEDDDNDDDDGDEVWAKKNENVGGARSSRQKDTPVYSRVKTGKKTGGRVKKTTPPSPLHTDFVLGAKESCTRFPLF</sequence>
<keyword evidence="2" id="KW-1185">Reference proteome</keyword>
<accession>A0A1I7TFE2</accession>
<proteinExistence type="predicted"/>
<name>A0A1I7TFE2_9PELO</name>
<dbReference type="AlphaFoldDB" id="A0A1I7TFE2"/>
<feature type="compositionally biased region" description="Basic residues" evidence="1">
    <location>
        <begin position="128"/>
        <end position="139"/>
    </location>
</feature>
<dbReference type="WBParaSite" id="Csp11.Scaffold600.g5396.t1">
    <property type="protein sequence ID" value="Csp11.Scaffold600.g5396.t1"/>
    <property type="gene ID" value="Csp11.Scaffold600.g5396"/>
</dbReference>
<evidence type="ECO:0000313" key="2">
    <source>
        <dbReference type="Proteomes" id="UP000095282"/>
    </source>
</evidence>
<dbReference type="Proteomes" id="UP000095282">
    <property type="component" value="Unplaced"/>
</dbReference>